<gene>
    <name evidence="2" type="ORF">SAMN06297251_10851</name>
</gene>
<protein>
    <recommendedName>
        <fullName evidence="4">HIRAN domain-containing protein</fullName>
    </recommendedName>
</protein>
<dbReference type="Proteomes" id="UP000192656">
    <property type="component" value="Unassembled WGS sequence"/>
</dbReference>
<keyword evidence="1" id="KW-0732">Signal</keyword>
<accession>A0A1W2BZ71</accession>
<evidence type="ECO:0000256" key="1">
    <source>
        <dbReference type="SAM" id="SignalP"/>
    </source>
</evidence>
<dbReference type="RefSeq" id="WP_139798327.1">
    <property type="nucleotide sequence ID" value="NZ_FWXR01000008.1"/>
</dbReference>
<dbReference type="STRING" id="937218.SAMN06297251_10851"/>
<reference evidence="2 3" key="1">
    <citation type="submission" date="2017-04" db="EMBL/GenBank/DDBJ databases">
        <authorList>
            <person name="Afonso C.L."/>
            <person name="Miller P.J."/>
            <person name="Scott M.A."/>
            <person name="Spackman E."/>
            <person name="Goraichik I."/>
            <person name="Dimitrov K.M."/>
            <person name="Suarez D.L."/>
            <person name="Swayne D.E."/>
        </authorList>
    </citation>
    <scope>NUCLEOTIDE SEQUENCE [LARGE SCALE GENOMIC DNA]</scope>
    <source>
        <strain evidence="2 3">CGMCC 1.10972</strain>
    </source>
</reference>
<proteinExistence type="predicted"/>
<feature type="chain" id="PRO_5010741851" description="HIRAN domain-containing protein" evidence="1">
    <location>
        <begin position="23"/>
        <end position="141"/>
    </location>
</feature>
<name>A0A1W2BZ71_9HYPH</name>
<dbReference type="AlphaFoldDB" id="A0A1W2BZ71"/>
<sequence>MRRTVLSLLGMTAIAFSASVCGATAEDAEKPRGEHIPHTAVWVELAPASKYFDPDSRYGDVYGDEEAVFITHVEGAPLPETVGDQAYTPKVGDLIEWAEVSDIYDVEKLMKNMKRAHKYQDKATLNVIRGERRLMVIVDFD</sequence>
<evidence type="ECO:0000313" key="2">
    <source>
        <dbReference type="EMBL" id="SMC78200.1"/>
    </source>
</evidence>
<evidence type="ECO:0000313" key="3">
    <source>
        <dbReference type="Proteomes" id="UP000192656"/>
    </source>
</evidence>
<organism evidence="2 3">
    <name type="scientific">Fulvimarina manganoxydans</name>
    <dbReference type="NCBI Taxonomy" id="937218"/>
    <lineage>
        <taxon>Bacteria</taxon>
        <taxon>Pseudomonadati</taxon>
        <taxon>Pseudomonadota</taxon>
        <taxon>Alphaproteobacteria</taxon>
        <taxon>Hyphomicrobiales</taxon>
        <taxon>Aurantimonadaceae</taxon>
        <taxon>Fulvimarina</taxon>
    </lineage>
</organism>
<evidence type="ECO:0008006" key="4">
    <source>
        <dbReference type="Google" id="ProtNLM"/>
    </source>
</evidence>
<keyword evidence="3" id="KW-1185">Reference proteome</keyword>
<dbReference type="EMBL" id="FWXR01000008">
    <property type="protein sequence ID" value="SMC78200.1"/>
    <property type="molecule type" value="Genomic_DNA"/>
</dbReference>
<feature type="signal peptide" evidence="1">
    <location>
        <begin position="1"/>
        <end position="22"/>
    </location>
</feature>